<dbReference type="PANTHER" id="PTHR30535">
    <property type="entry name" value="VITAMIN B12-BINDING PROTEIN"/>
    <property type="match status" value="1"/>
</dbReference>
<accession>A0A1H8XVQ4</accession>
<dbReference type="OrthoDB" id="89746at2"/>
<keyword evidence="5" id="KW-1185">Reference proteome</keyword>
<evidence type="ECO:0000313" key="5">
    <source>
        <dbReference type="Proteomes" id="UP000198847"/>
    </source>
</evidence>
<sequence length="336" mass="36511">MKKTHKYLLLAACSLLLTTAGCQFSPPATGPVAPAQATAGYPITLENYDAGGHPIATTYTQPPSRVVVTHPGATELLLELGLEDHILASVAPYGPPLKRLASKYANLPLTKALYAPSQEELVLMQPDLIIGWSHHFDVGGFGDVTAWQKRNVATYIVPSTLPAVTPTVEGTVYPFIDDMGKLFGITDKTTDYIHQLQQRMALVKNRAETVKQKKTVIILQSHGNGRFTLYGNNYLISQLVADAGGINLCTSSASLVSAETVLSYQPDVIVFVPLNLSLTEELSDEAAIAQLTAIYELRHMNAIEQKSIIPLSFFTVNNAGIRTVDTVEYLNRALYP</sequence>
<dbReference type="EMBL" id="FODY01000031">
    <property type="protein sequence ID" value="SEP43969.1"/>
    <property type="molecule type" value="Genomic_DNA"/>
</dbReference>
<feature type="chain" id="PRO_5039331059" evidence="2">
    <location>
        <begin position="25"/>
        <end position="336"/>
    </location>
</feature>
<dbReference type="InterPro" id="IPR002491">
    <property type="entry name" value="ABC_transptr_periplasmic_BD"/>
</dbReference>
<dbReference type="PROSITE" id="PS50983">
    <property type="entry name" value="FE_B12_PBP"/>
    <property type="match status" value="1"/>
</dbReference>
<evidence type="ECO:0000256" key="2">
    <source>
        <dbReference type="SAM" id="SignalP"/>
    </source>
</evidence>
<name>A0A1H8XVQ4_9FIRM</name>
<dbReference type="STRING" id="112903.SAMN04490178_13126"/>
<comment type="similarity">
    <text evidence="1">Belongs to the bacterial solute-binding protein 8 family.</text>
</comment>
<keyword evidence="2" id="KW-0732">Signal</keyword>
<feature type="domain" description="Fe/B12 periplasmic-binding" evidence="3">
    <location>
        <begin position="65"/>
        <end position="336"/>
    </location>
</feature>
<gene>
    <name evidence="4" type="ORF">SAMN04490178_13126</name>
</gene>
<evidence type="ECO:0000259" key="3">
    <source>
        <dbReference type="PROSITE" id="PS50983"/>
    </source>
</evidence>
<dbReference type="Pfam" id="PF01497">
    <property type="entry name" value="Peripla_BP_2"/>
    <property type="match status" value="1"/>
</dbReference>
<proteinExistence type="inferred from homology"/>
<organism evidence="4 5">
    <name type="scientific">Propionispora vibrioides</name>
    <dbReference type="NCBI Taxonomy" id="112903"/>
    <lineage>
        <taxon>Bacteria</taxon>
        <taxon>Bacillati</taxon>
        <taxon>Bacillota</taxon>
        <taxon>Negativicutes</taxon>
        <taxon>Selenomonadales</taxon>
        <taxon>Sporomusaceae</taxon>
        <taxon>Propionispora</taxon>
    </lineage>
</organism>
<evidence type="ECO:0000313" key="4">
    <source>
        <dbReference type="EMBL" id="SEP43969.1"/>
    </source>
</evidence>
<reference evidence="4 5" key="1">
    <citation type="submission" date="2016-10" db="EMBL/GenBank/DDBJ databases">
        <authorList>
            <person name="de Groot N.N."/>
        </authorList>
    </citation>
    <scope>NUCLEOTIDE SEQUENCE [LARGE SCALE GENOMIC DNA]</scope>
    <source>
        <strain evidence="4 5">DSM 13305</strain>
    </source>
</reference>
<dbReference type="PROSITE" id="PS51257">
    <property type="entry name" value="PROKAR_LIPOPROTEIN"/>
    <property type="match status" value="1"/>
</dbReference>
<protein>
    <submittedName>
        <fullName evidence="4">Iron complex transport system substrate-binding protein</fullName>
    </submittedName>
</protein>
<dbReference type="InterPro" id="IPR050902">
    <property type="entry name" value="ABC_Transporter_SBP"/>
</dbReference>
<feature type="signal peptide" evidence="2">
    <location>
        <begin position="1"/>
        <end position="24"/>
    </location>
</feature>
<dbReference type="Proteomes" id="UP000198847">
    <property type="component" value="Unassembled WGS sequence"/>
</dbReference>
<dbReference type="PANTHER" id="PTHR30535:SF7">
    <property type="entry name" value="IRON(III) DICITRATE-BINDING PROTEIN"/>
    <property type="match status" value="1"/>
</dbReference>
<dbReference type="SUPFAM" id="SSF53807">
    <property type="entry name" value="Helical backbone' metal receptor"/>
    <property type="match status" value="1"/>
</dbReference>
<evidence type="ECO:0000256" key="1">
    <source>
        <dbReference type="ARBA" id="ARBA00008814"/>
    </source>
</evidence>
<dbReference type="AlphaFoldDB" id="A0A1H8XVQ4"/>
<dbReference type="Gene3D" id="3.40.50.1980">
    <property type="entry name" value="Nitrogenase molybdenum iron protein domain"/>
    <property type="match status" value="2"/>
</dbReference>